<dbReference type="GO" id="GO:0016705">
    <property type="term" value="F:oxidoreductase activity, acting on paired donors, with incorporation or reduction of molecular oxygen"/>
    <property type="evidence" value="ECO:0007669"/>
    <property type="project" value="InterPro"/>
</dbReference>
<dbReference type="Pfam" id="PF00296">
    <property type="entry name" value="Bac_luciferase"/>
    <property type="match status" value="1"/>
</dbReference>
<evidence type="ECO:0000313" key="3">
    <source>
        <dbReference type="EMBL" id="CAT05108.1"/>
    </source>
</evidence>
<sequence>MKLSILDYGIVDKNLDYTSTINHSYEYAKLAENLNYHSIWLTQHHSVLSLSISQPVIIALHILAKTSKLKVGIAGFLLLHYPPLLIAETISTILHLYKNRSFFAFGANPGTPQLLNELNIKNISKSRFYAKSKTIVNYLNNNIYNNINLIPQNNNKVSLFILVTSIKSAIWAAKHKFGIIFGYFLNPDLENCKKVFAAYRKHFYKYHKQEGKIIFAIFVVKINNQKKIKEFLDAATTYLLGRNNFNEFSYFPEYQDVKYLKYSDEEINLKKLSSKKFIIGNEKAISKQLDFFSEQLQLNHIMIVPFATSHQQRLQTIKTVAKIYKNKD</sequence>
<dbReference type="eggNOG" id="COG2141">
    <property type="taxonomic scope" value="Bacteria"/>
</dbReference>
<dbReference type="InterPro" id="IPR050766">
    <property type="entry name" value="Bact_Lucif_Oxidored"/>
</dbReference>
<evidence type="ECO:0000259" key="2">
    <source>
        <dbReference type="Pfam" id="PF00296"/>
    </source>
</evidence>
<dbReference type="SUPFAM" id="SSF51679">
    <property type="entry name" value="Bacterial luciferase-like"/>
    <property type="match status" value="1"/>
</dbReference>
<dbReference type="Gene3D" id="3.20.20.30">
    <property type="entry name" value="Luciferase-like domain"/>
    <property type="match status" value="1"/>
</dbReference>
<organism evidence="3 4">
    <name type="scientific">Mesomycoplasma conjunctivae (strain ATCC 25834 / NCTC 10147 / HRC/581)</name>
    <name type="common">Mycoplasma conjunctivae</name>
    <dbReference type="NCBI Taxonomy" id="572263"/>
    <lineage>
        <taxon>Bacteria</taxon>
        <taxon>Bacillati</taxon>
        <taxon>Mycoplasmatota</taxon>
        <taxon>Mycoplasmoidales</taxon>
        <taxon>Metamycoplasmataceae</taxon>
        <taxon>Mesomycoplasma</taxon>
    </lineage>
</organism>
<evidence type="ECO:0000313" key="4">
    <source>
        <dbReference type="Proteomes" id="UP000001491"/>
    </source>
</evidence>
<dbReference type="EMBL" id="FM864216">
    <property type="protein sequence ID" value="CAT05108.1"/>
    <property type="molecule type" value="Genomic_DNA"/>
</dbReference>
<comment type="similarity">
    <text evidence="1">To bacterial alkanal monooxygenase alpha and beta chains.</text>
</comment>
<evidence type="ECO:0000256" key="1">
    <source>
        <dbReference type="ARBA" id="ARBA00007789"/>
    </source>
</evidence>
<dbReference type="PANTHER" id="PTHR30137:SF6">
    <property type="entry name" value="LUCIFERASE-LIKE MONOOXYGENASE"/>
    <property type="match status" value="1"/>
</dbReference>
<proteinExistence type="predicted"/>
<keyword evidence="4" id="KW-1185">Reference proteome</keyword>
<dbReference type="InterPro" id="IPR011251">
    <property type="entry name" value="Luciferase-like_dom"/>
</dbReference>
<dbReference type="InterPro" id="IPR019949">
    <property type="entry name" value="CmoO-like"/>
</dbReference>
<name>C5J6L2_MESCH</name>
<accession>C5J6L2</accession>
<dbReference type="KEGG" id="mco:MCJ_004180"/>
<dbReference type="NCBIfam" id="TIGR03558">
    <property type="entry name" value="oxido_grp_1"/>
    <property type="match status" value="1"/>
</dbReference>
<dbReference type="AlphaFoldDB" id="C5J6L2"/>
<dbReference type="Proteomes" id="UP000001491">
    <property type="component" value="Chromosome"/>
</dbReference>
<dbReference type="HOGENOM" id="CLU_027853_9_0_14"/>
<reference evidence="4" key="1">
    <citation type="journal article" date="2009" name="BMC Bioinformatics">
        <title>The Mycoplasma conjunctivae genome sequencing, annotation and analysis.</title>
        <authorList>
            <person name="Calderon-Copete S.P."/>
            <person name="Wigger G."/>
            <person name="Wunderlin C."/>
            <person name="Schmidheini T."/>
            <person name="Frey J."/>
            <person name="Quail M.A."/>
            <person name="Falquet L."/>
        </authorList>
    </citation>
    <scope>NUCLEOTIDE SEQUENCE [LARGE SCALE GENOMIC DNA]</scope>
    <source>
        <strain evidence="4">ATCC 25834 / NCTC 10147 / HRC/581</strain>
    </source>
</reference>
<dbReference type="PANTHER" id="PTHR30137">
    <property type="entry name" value="LUCIFERASE-LIKE MONOOXYGENASE"/>
    <property type="match status" value="1"/>
</dbReference>
<dbReference type="InterPro" id="IPR036661">
    <property type="entry name" value="Luciferase-like_sf"/>
</dbReference>
<gene>
    <name evidence="3" type="ordered locus">MCJ_004180</name>
</gene>
<protein>
    <submittedName>
        <fullName evidence="3">OXYGENASE</fullName>
    </submittedName>
</protein>
<dbReference type="GO" id="GO:0005829">
    <property type="term" value="C:cytosol"/>
    <property type="evidence" value="ECO:0007669"/>
    <property type="project" value="TreeGrafter"/>
</dbReference>
<feature type="domain" description="Luciferase-like" evidence="2">
    <location>
        <begin position="5"/>
        <end position="113"/>
    </location>
</feature>